<protein>
    <submittedName>
        <fullName evidence="2">Uncharacterized protein</fullName>
    </submittedName>
</protein>
<dbReference type="EMBL" id="BAAAYG010000001">
    <property type="protein sequence ID" value="GAA3278939.1"/>
    <property type="molecule type" value="Genomic_DNA"/>
</dbReference>
<keyword evidence="1" id="KW-1133">Transmembrane helix</keyword>
<proteinExistence type="predicted"/>
<feature type="transmembrane region" description="Helical" evidence="1">
    <location>
        <begin position="70"/>
        <end position="89"/>
    </location>
</feature>
<sequence>MLLVGALVVTAVLLFGYLHLLVLPQMTQLSGGFAMPDARVLGYDLEDVERLQQVMNADARGQLSFVHKTAGTLFPLAVLLASWATAGLAMRRRARWLVLAGAAIFAVVDIVDNVLIDRLLAADAPSTAAVATASTLTVVGWVLLILVGLCVLTSVLTRLFRRTVVEPTSR</sequence>
<dbReference type="Proteomes" id="UP001501736">
    <property type="component" value="Unassembled WGS sequence"/>
</dbReference>
<comment type="caution">
    <text evidence="2">The sequence shown here is derived from an EMBL/GenBank/DDBJ whole genome shotgun (WGS) entry which is preliminary data.</text>
</comment>
<organism evidence="2 3">
    <name type="scientific">Nesterenkonia halobia</name>
    <dbReference type="NCBI Taxonomy" id="37922"/>
    <lineage>
        <taxon>Bacteria</taxon>
        <taxon>Bacillati</taxon>
        <taxon>Actinomycetota</taxon>
        <taxon>Actinomycetes</taxon>
        <taxon>Micrococcales</taxon>
        <taxon>Micrococcaceae</taxon>
        <taxon>Nesterenkonia</taxon>
    </lineage>
</organism>
<keyword evidence="3" id="KW-1185">Reference proteome</keyword>
<evidence type="ECO:0000313" key="3">
    <source>
        <dbReference type="Proteomes" id="UP001501736"/>
    </source>
</evidence>
<evidence type="ECO:0000313" key="2">
    <source>
        <dbReference type="EMBL" id="GAA3278939.1"/>
    </source>
</evidence>
<keyword evidence="1" id="KW-0472">Membrane</keyword>
<reference evidence="3" key="1">
    <citation type="journal article" date="2019" name="Int. J. Syst. Evol. Microbiol.">
        <title>The Global Catalogue of Microorganisms (GCM) 10K type strain sequencing project: providing services to taxonomists for standard genome sequencing and annotation.</title>
        <authorList>
            <consortium name="The Broad Institute Genomics Platform"/>
            <consortium name="The Broad Institute Genome Sequencing Center for Infectious Disease"/>
            <person name="Wu L."/>
            <person name="Ma J."/>
        </authorList>
    </citation>
    <scope>NUCLEOTIDE SEQUENCE [LARGE SCALE GENOMIC DNA]</scope>
    <source>
        <strain evidence="3">JCM 11483</strain>
    </source>
</reference>
<accession>A0ABP6R685</accession>
<feature type="transmembrane region" description="Helical" evidence="1">
    <location>
        <begin position="96"/>
        <end position="116"/>
    </location>
</feature>
<name>A0ABP6R685_9MICC</name>
<feature type="transmembrane region" description="Helical" evidence="1">
    <location>
        <begin position="128"/>
        <end position="152"/>
    </location>
</feature>
<gene>
    <name evidence="2" type="ORF">GCM10020260_01570</name>
</gene>
<keyword evidence="1" id="KW-0812">Transmembrane</keyword>
<evidence type="ECO:0000256" key="1">
    <source>
        <dbReference type="SAM" id="Phobius"/>
    </source>
</evidence>